<keyword evidence="8" id="KW-1161">Viral attachment to host cell</keyword>
<dbReference type="GO" id="GO:0019031">
    <property type="term" value="C:viral envelope"/>
    <property type="evidence" value="ECO:0007669"/>
    <property type="project" value="UniProtKB-KW"/>
</dbReference>
<evidence type="ECO:0000256" key="7">
    <source>
        <dbReference type="ARBA" id="ARBA00022692"/>
    </source>
</evidence>
<dbReference type="PIRSF" id="PIRSF001072">
    <property type="entry name" value="Hemagglut-neuramid_paramyxoV"/>
    <property type="match status" value="1"/>
</dbReference>
<dbReference type="PDB" id="6P72">
    <property type="method" value="X-ray"/>
    <property type="resolution" value="3.28 A"/>
    <property type="chains" value="A/C=194-622"/>
</dbReference>
<reference evidence="26 27" key="3">
    <citation type="journal article" date="2020" name="Life. Sci Alliance">
        <title>A key region of molecular specificity orchestrates unique ephrin-B1 utilization by Cedar virus.</title>
        <authorList>
            <person name="Pryce R."/>
            <person name="Azarm K."/>
            <person name="Rissanen I."/>
            <person name="Harlos K."/>
            <person name="Bowden T.A."/>
            <person name="Lee B."/>
        </authorList>
    </citation>
    <scope>X-RAY CRYSTALLOGRAPHY (2.78 ANGSTROMS) OF 209-622</scope>
    <scope>GLYCOSYLATION AT ASN-311; ASN-322; ASN-357; ASN-403; ASN-425; ASN-441; ASN-502 AND ASN-562</scope>
    <scope>DISULFIDE BONDS</scope>
</reference>
<evidence type="ECO:0000256" key="8">
    <source>
        <dbReference type="ARBA" id="ARBA00022804"/>
    </source>
</evidence>
<dbReference type="KEGG" id="vg:20964376"/>
<dbReference type="Gene3D" id="2.120.10.10">
    <property type="match status" value="1"/>
</dbReference>
<dbReference type="OrthoDB" id="12739at10239"/>
<organism evidence="21 22">
    <name type="scientific">Cedar virus</name>
    <dbReference type="NCBI Taxonomy" id="1221391"/>
    <lineage>
        <taxon>Viruses</taxon>
        <taxon>Riboviria</taxon>
        <taxon>Orthornavirae</taxon>
        <taxon>Negarnaviricota</taxon>
        <taxon>Haploviricotina</taxon>
        <taxon>Monjiviricetes</taxon>
        <taxon>Mononegavirales</taxon>
        <taxon>Paramyxoviridae</taxon>
        <taxon>Orthoparamyxovirinae</taxon>
        <taxon>Henipavirus</taxon>
        <taxon>Henipavirus cedarense</taxon>
    </lineage>
</organism>
<feature type="glycosylation site" description="N-linked (GlcNAc...) asparagine" evidence="26 27">
    <location>
        <position position="425"/>
    </location>
</feature>
<keyword evidence="13 20" id="KW-1133">Transmembrane helix</keyword>
<evidence type="ECO:0007829" key="24">
    <source>
        <dbReference type="PDB" id="6P7S"/>
    </source>
</evidence>
<evidence type="ECO:0000256" key="13">
    <source>
        <dbReference type="ARBA" id="ARBA00022989"/>
    </source>
</evidence>
<gene>
    <name evidence="21" type="primary">G</name>
</gene>
<evidence type="ECO:0000256" key="17">
    <source>
        <dbReference type="PIRSR" id="PIRSR001072-1"/>
    </source>
</evidence>
<evidence type="ECO:0000313" key="22">
    <source>
        <dbReference type="Proteomes" id="UP000116133"/>
    </source>
</evidence>
<keyword evidence="10" id="KW-1043">Host membrane</keyword>
<evidence type="ECO:0000256" key="6">
    <source>
        <dbReference type="ARBA" id="ARBA00022581"/>
    </source>
</evidence>
<evidence type="ECO:0000256" key="5">
    <source>
        <dbReference type="ARBA" id="ARBA00022546"/>
    </source>
</evidence>
<evidence type="ECO:0000256" key="15">
    <source>
        <dbReference type="ARBA" id="ARBA00023180"/>
    </source>
</evidence>
<dbReference type="PDB" id="6THG">
    <property type="method" value="X-ray"/>
    <property type="resolution" value="4.07 A"/>
    <property type="chains" value="A/B/E/G/I=209-622"/>
</dbReference>
<dbReference type="GO" id="GO:0019062">
    <property type="term" value="P:virion attachment to host cell"/>
    <property type="evidence" value="ECO:0007669"/>
    <property type="project" value="UniProtKB-KW"/>
</dbReference>
<dbReference type="GO" id="GO:0055036">
    <property type="term" value="C:virion membrane"/>
    <property type="evidence" value="ECO:0007669"/>
    <property type="project" value="UniProtKB-SubCell"/>
</dbReference>
<dbReference type="PDB" id="6P7S">
    <property type="method" value="X-ray"/>
    <property type="resolution" value="3.49 A"/>
    <property type="chains" value="A/C=194-622"/>
</dbReference>
<dbReference type="PDBsum" id="6P7S"/>
<feature type="glycosylation site" description="N-linked (GlcNAc...) asparagine" evidence="27">
    <location>
        <position position="357"/>
    </location>
</feature>
<evidence type="ECO:0000256" key="10">
    <source>
        <dbReference type="ARBA" id="ARBA00022870"/>
    </source>
</evidence>
<feature type="glycosylation site" description="N-linked (GlcNAc...) asparagine" evidence="24 26">
    <location>
        <position position="502"/>
    </location>
</feature>
<dbReference type="PDBsum" id="6P7Y"/>
<dbReference type="Proteomes" id="UP000116133">
    <property type="component" value="Segment"/>
</dbReference>
<name>J7H333_9MONO</name>
<evidence type="ECO:0000256" key="2">
    <source>
        <dbReference type="ARBA" id="ARBA00004336"/>
    </source>
</evidence>
<feature type="glycosylation site" description="N-linked (GlcNAc...) asparagine; by host" evidence="17">
    <location>
        <position position="562"/>
    </location>
</feature>
<keyword evidence="23 24" id="KW-0002">3D-structure</keyword>
<evidence type="ECO:0000256" key="4">
    <source>
        <dbReference type="ARBA" id="ARBA00022511"/>
    </source>
</evidence>
<evidence type="ECO:0000256" key="16">
    <source>
        <dbReference type="ARBA" id="ARBA00023296"/>
    </source>
</evidence>
<feature type="disulfide bond" evidence="23 24">
    <location>
        <begin position="310"/>
        <end position="376"/>
    </location>
</feature>
<evidence type="ECO:0007829" key="23">
    <source>
        <dbReference type="PDB" id="6P72"/>
    </source>
</evidence>
<dbReference type="EMBL" id="JQ001776">
    <property type="protein sequence ID" value="AFP87279.1"/>
    <property type="molecule type" value="Viral_cRNA"/>
</dbReference>
<evidence type="ECO:0000256" key="19">
    <source>
        <dbReference type="RuleBase" id="RU004216"/>
    </source>
</evidence>
<sequence>MLSQLQKNYLDNSNQQGDKMNNPDKKLSVNFNPLELDKGQKDLNKSYYVKNKNYNVSNLLNESLHDIKFCIYCIFSLLIIITIINIITISIVITRLKVHEENNGMESPNLQSIQDSLSSLTNMINTEITPRIGILVTATSVTLSSSINYVGTKTNQLVNELKDYITKSCGFKVPELKLHECNISCADPKISKSAMYSTNAYAELAGPPKIFCKSVSKDPDFRLKQIDYVIPVQQDRSICMNNPLLDISDGFFTYIHYEGINSCKKSDSFKVLLSHGEIVDRGDYRPSLYLLSSHYHPYSMQVINCVPVTCNQSSFVFCHISNNTKTLDNSDYSSDEYYITYFNGIDRPKTKKIPINNMTADNRYIHFTFSGGGGVCLGEEFIIPVTTVINTDVFTHDYCESFNCSVQTGKSLKEICSESLRSPTNSSRYNLNGIMIISQNNMTDFKIQLNGITYNKLSFGSPGRLSKTLGQVLYYQSSMSWDTYLKAGFVEKWKPFTPNWMNNTVISRPNQGNCPRYHKCPEICYGGTYNDIAPLDLGKDMYVSVILDSDQLAENPEITVFNSTTILYKERVSKDELNTRSTTTSCFLFLDEPWCISVLETNRFNGKSIRPEIYSYKIPKYC</sequence>
<comment type="subcellular location">
    <subcellularLocation>
        <location evidence="2">Host cell membrane</location>
        <topology evidence="2">Single-pass type II membrane protein</topology>
    </subcellularLocation>
    <subcellularLocation>
        <location evidence="1">Virion membrane</location>
        <topology evidence="1">Single-pass type II membrane protein</topology>
    </subcellularLocation>
</comment>
<evidence type="ECO:0000313" key="21">
    <source>
        <dbReference type="EMBL" id="AFP87279.1"/>
    </source>
</evidence>
<feature type="glycosylation site" description="N-linked (GlcNAc...) asparagine" evidence="23 25">
    <location>
        <position position="441"/>
    </location>
</feature>
<keyword evidence="22" id="KW-1185">Reference proteome</keyword>
<feature type="disulfide bond" evidence="23 24">
    <location>
        <begin position="404"/>
        <end position="520"/>
    </location>
</feature>
<evidence type="ECO:0000256" key="9">
    <source>
        <dbReference type="ARBA" id="ARBA00022844"/>
    </source>
</evidence>
<keyword evidence="5 19" id="KW-0348">Hemagglutinin</keyword>
<evidence type="ECO:0007829" key="26">
    <source>
        <dbReference type="PDB" id="6THB"/>
    </source>
</evidence>
<dbReference type="PDB" id="6P7Y">
    <property type="method" value="X-ray"/>
    <property type="resolution" value="2.84 A"/>
    <property type="chains" value="A/C=193-622"/>
</dbReference>
<dbReference type="GO" id="GO:0020002">
    <property type="term" value="C:host cell plasma membrane"/>
    <property type="evidence" value="ECO:0007669"/>
    <property type="project" value="UniProtKB-SubCell"/>
</dbReference>
<evidence type="ECO:0000256" key="18">
    <source>
        <dbReference type="PIRSR" id="PIRSR001072-2"/>
    </source>
</evidence>
<feature type="disulfide bond" evidence="23 24">
    <location>
        <begin position="399"/>
        <end position="416"/>
    </location>
</feature>
<keyword evidence="16" id="KW-1160">Virus entry into host cell</keyword>
<evidence type="ECO:0000256" key="1">
    <source>
        <dbReference type="ARBA" id="ARBA00004208"/>
    </source>
</evidence>
<proteinExistence type="evidence at protein level"/>
<feature type="disulfide bond" evidence="23 24">
    <location>
        <begin position="212"/>
        <end position="622"/>
    </location>
</feature>
<feature type="disulfide bond" evidence="18 23">
    <location>
        <begin position="305"/>
        <end position="318"/>
    </location>
</feature>
<accession>J7H333</accession>
<comment type="similarity">
    <text evidence="3 19">Belongs to the paramyxoviruses hemagglutinin-neuraminidase family.</text>
</comment>
<dbReference type="InterPro" id="IPR036278">
    <property type="entry name" value="Sialidase_sf"/>
</dbReference>
<feature type="disulfide bond" evidence="18 23">
    <location>
        <begin position="586"/>
        <end position="595"/>
    </location>
</feature>
<dbReference type="GeneID" id="20964376"/>
<dbReference type="GO" id="GO:0046789">
    <property type="term" value="F:host cell surface receptor binding"/>
    <property type="evidence" value="ECO:0007669"/>
    <property type="project" value="InterPro"/>
</dbReference>
<keyword evidence="6" id="KW-0945">Host-virus interaction</keyword>
<evidence type="ECO:0000256" key="3">
    <source>
        <dbReference type="ARBA" id="ARBA00007701"/>
    </source>
</evidence>
<keyword evidence="4" id="KW-1032">Host cell membrane</keyword>
<dbReference type="GlyCosmos" id="J7H333">
    <property type="glycosylation" value="1 site, No reported glycans"/>
</dbReference>
<keyword evidence="15" id="KW-0325">Glycoprotein</keyword>
<dbReference type="InterPro" id="IPR000665">
    <property type="entry name" value="Hemagglutn/HN"/>
</dbReference>
<dbReference type="SMR" id="J7H333"/>
<feature type="glycosylation site" description="N-linked (GlcNAc...) asparagine" evidence="25 27">
    <location>
        <position position="403"/>
    </location>
</feature>
<evidence type="ECO:0000256" key="14">
    <source>
        <dbReference type="ARBA" id="ARBA00023136"/>
    </source>
</evidence>
<dbReference type="Pfam" id="PF00423">
    <property type="entry name" value="HN"/>
    <property type="match status" value="1"/>
</dbReference>
<reference evidence="21 22" key="1">
    <citation type="journal article" date="2012" name="PLoS Pathog.">
        <title>Cedar virus: a novel henipavirus isolated from Australian bats.</title>
        <authorList>
            <person name="Marsh G.A."/>
            <person name="de Jong C."/>
            <person name="Barr J.A."/>
            <person name="Tachedjian M."/>
            <person name="Smith C."/>
            <person name="Middleton D."/>
            <person name="Yu M."/>
            <person name="Todd S."/>
            <person name="Foord A.J."/>
            <person name="Haring V."/>
            <person name="Payne J."/>
            <person name="Robinson R."/>
            <person name="Broz I."/>
            <person name="Crameri G."/>
            <person name="Field H.E."/>
            <person name="Wang L.F."/>
        </authorList>
    </citation>
    <scope>NUCLEOTIDE SEQUENCE [LARGE SCALE GENOMIC DNA]</scope>
    <source>
        <strain evidence="21">CG1a</strain>
    </source>
</reference>
<feature type="transmembrane region" description="Helical" evidence="20">
    <location>
        <begin position="69"/>
        <end position="93"/>
    </location>
</feature>
<evidence type="ECO:0000256" key="12">
    <source>
        <dbReference type="ARBA" id="ARBA00022968"/>
    </source>
</evidence>
<dbReference type="CDD" id="cd15468">
    <property type="entry name" value="HeV-G"/>
    <property type="match status" value="1"/>
</dbReference>
<reference evidence="23 24" key="2">
    <citation type="journal article" date="2019" name="Proc. Natl. Acad. Sci. U.S.A.">
        <title>Structural and functional analyses reveal promiscuous and species specific use of ephrin receptors by Cedar virus.</title>
        <authorList>
            <person name="Laing E.D."/>
            <person name="Navaratnarajah C.K."/>
            <person name="Cheliout Da Silva S."/>
            <person name="Petzing S.R."/>
            <person name="Xu Y."/>
            <person name="Sterling S.L."/>
            <person name="Marsh G.A."/>
            <person name="Wang L.F."/>
            <person name="Amaya M."/>
            <person name="Nikolov D.B."/>
            <person name="Cattaneo R."/>
            <person name="Broder C.C."/>
            <person name="Xu K."/>
        </authorList>
    </citation>
    <scope>X-RAY CRYSTALLOGRAPHY (2.84 ANGSTROMS) OF 193-622</scope>
    <scope>GLYCOSYLATION AT ASN-311; ASN-322; ASN-403; ASN-441 AND ASN-502</scope>
    <scope>DISULFIDE BONDS</scope>
</reference>
<keyword evidence="7 20" id="KW-0812">Transmembrane</keyword>
<keyword evidence="9" id="KW-0946">Virion</keyword>
<dbReference type="GO" id="GO:0004308">
    <property type="term" value="F:exo-alpha-sialidase activity"/>
    <property type="evidence" value="ECO:0007669"/>
    <property type="project" value="InterPro"/>
</dbReference>
<dbReference type="PDB" id="6THB">
    <property type="method" value="X-ray"/>
    <property type="resolution" value="2.78 A"/>
    <property type="chains" value="A/B=209-622"/>
</dbReference>
<dbReference type="GO" id="GO:0046718">
    <property type="term" value="P:symbiont entry into host cell"/>
    <property type="evidence" value="ECO:0007669"/>
    <property type="project" value="UniProtKB-KW"/>
</dbReference>
<dbReference type="SUPFAM" id="SSF50939">
    <property type="entry name" value="Sialidases"/>
    <property type="match status" value="1"/>
</dbReference>
<protein>
    <submittedName>
        <fullName evidence="21">Attachment glycoprotein</fullName>
    </submittedName>
</protein>
<evidence type="ECO:0007829" key="27">
    <source>
        <dbReference type="PDB" id="6THG"/>
    </source>
</evidence>
<feature type="disulfide bond" evidence="18 23">
    <location>
        <begin position="239"/>
        <end position="263"/>
    </location>
</feature>
<dbReference type="InterPro" id="IPR016285">
    <property type="entry name" value="Hemagglutn-neuramid"/>
</dbReference>
<keyword evidence="18" id="KW-1015">Disulfide bond</keyword>
<feature type="glycosylation site" description="N-linked (GlcNAc...) asparagine" evidence="23 24">
    <location>
        <position position="322"/>
    </location>
</feature>
<dbReference type="RefSeq" id="YP_009094086.1">
    <property type="nucleotide sequence ID" value="NC_025351.1"/>
</dbReference>
<feature type="disulfide bond" evidence="18 23">
    <location>
        <begin position="514"/>
        <end position="524"/>
    </location>
</feature>
<evidence type="ECO:0007829" key="25">
    <source>
        <dbReference type="PDB" id="6P7Y"/>
    </source>
</evidence>
<evidence type="ECO:0000256" key="20">
    <source>
        <dbReference type="SAM" id="Phobius"/>
    </source>
</evidence>
<keyword evidence="12" id="KW-0735">Signal-anchor</keyword>
<keyword evidence="14 20" id="KW-0472">Membrane</keyword>
<dbReference type="PDBsum" id="6P72"/>
<evidence type="ECO:0000256" key="11">
    <source>
        <dbReference type="ARBA" id="ARBA00022879"/>
    </source>
</evidence>
<keyword evidence="11 19" id="KW-0261">Viral envelope protein</keyword>
<feature type="glycosylation site" description="N-linked (GlcNAc...) asparagine" evidence="26 27">
    <location>
        <position position="562"/>
    </location>
</feature>
<feature type="glycosylation site" description="N-linked (GlcNAc...) asparagine" evidence="24 26">
    <location>
        <position position="311"/>
    </location>
</feature>